<keyword evidence="1" id="KW-0472">Membrane</keyword>
<feature type="transmembrane region" description="Helical" evidence="1">
    <location>
        <begin position="12"/>
        <end position="33"/>
    </location>
</feature>
<evidence type="ECO:0000313" key="3">
    <source>
        <dbReference type="Proteomes" id="UP001185012"/>
    </source>
</evidence>
<name>A0ABU1IRQ4_9BACL</name>
<keyword evidence="1" id="KW-0812">Transmembrane</keyword>
<dbReference type="Proteomes" id="UP001185012">
    <property type="component" value="Unassembled WGS sequence"/>
</dbReference>
<comment type="caution">
    <text evidence="2">The sequence shown here is derived from an EMBL/GenBank/DDBJ whole genome shotgun (WGS) entry which is preliminary data.</text>
</comment>
<evidence type="ECO:0000313" key="2">
    <source>
        <dbReference type="EMBL" id="MDR6227430.1"/>
    </source>
</evidence>
<organism evidence="2 3">
    <name type="scientific">Desmospora profundinema</name>
    <dbReference type="NCBI Taxonomy" id="1571184"/>
    <lineage>
        <taxon>Bacteria</taxon>
        <taxon>Bacillati</taxon>
        <taxon>Bacillota</taxon>
        <taxon>Bacilli</taxon>
        <taxon>Bacillales</taxon>
        <taxon>Thermoactinomycetaceae</taxon>
        <taxon>Desmospora</taxon>
    </lineage>
</organism>
<gene>
    <name evidence="2" type="ORF">JOE21_003445</name>
</gene>
<feature type="transmembrane region" description="Helical" evidence="1">
    <location>
        <begin position="147"/>
        <end position="166"/>
    </location>
</feature>
<feature type="transmembrane region" description="Helical" evidence="1">
    <location>
        <begin position="53"/>
        <end position="75"/>
    </location>
</feature>
<sequence length="240" mass="26981">MDTLRSLSQHPWLRRIPEGVLLASVTGLGYFSAYLSDVGYKAHFGIPSLFVEISLNAVVLAVCINIFTLIVAYLSLAASWFRSYGKWLFPFLIPAAITILIILKTEATWNKMNVPTMILFYFFHAGLLFLFFHLAHKKARATQAVSLLFLAIAMVTTGYSSGQLIAQNQQTFMVSPGDSGESDWIVIDTYKDALVIAPFDSRTRTVKPEYHFVHLESDRNEELFFTMKRVGPLRLANGSD</sequence>
<feature type="transmembrane region" description="Helical" evidence="1">
    <location>
        <begin position="117"/>
        <end position="135"/>
    </location>
</feature>
<evidence type="ECO:0000256" key="1">
    <source>
        <dbReference type="SAM" id="Phobius"/>
    </source>
</evidence>
<dbReference type="EMBL" id="JAVDQG010000009">
    <property type="protein sequence ID" value="MDR6227430.1"/>
    <property type="molecule type" value="Genomic_DNA"/>
</dbReference>
<keyword evidence="1" id="KW-1133">Transmembrane helix</keyword>
<accession>A0ABU1IRQ4</accession>
<dbReference type="RefSeq" id="WP_309868458.1">
    <property type="nucleotide sequence ID" value="NZ_JAVDQG010000009.1"/>
</dbReference>
<feature type="transmembrane region" description="Helical" evidence="1">
    <location>
        <begin position="87"/>
        <end position="105"/>
    </location>
</feature>
<protein>
    <submittedName>
        <fullName evidence="2">Heme/copper-type cytochrome/quinol oxidase subunit 4</fullName>
    </submittedName>
</protein>
<keyword evidence="3" id="KW-1185">Reference proteome</keyword>
<reference evidence="2 3" key="1">
    <citation type="submission" date="2023-07" db="EMBL/GenBank/DDBJ databases">
        <title>Genomic Encyclopedia of Type Strains, Phase IV (KMG-IV): sequencing the most valuable type-strain genomes for metagenomic binning, comparative biology and taxonomic classification.</title>
        <authorList>
            <person name="Goeker M."/>
        </authorList>
    </citation>
    <scope>NUCLEOTIDE SEQUENCE [LARGE SCALE GENOMIC DNA]</scope>
    <source>
        <strain evidence="2 3">DSM 45903</strain>
    </source>
</reference>
<proteinExistence type="predicted"/>